<name>A0A0C2M7B9_THEKT</name>
<protein>
    <submittedName>
        <fullName evidence="1">Uncharacterized protein</fullName>
    </submittedName>
</protein>
<reference evidence="1 2" key="1">
    <citation type="journal article" date="2014" name="Genome Biol. Evol.">
        <title>The genome of the myxosporean Thelohanellus kitauei shows adaptations to nutrient acquisition within its fish host.</title>
        <authorList>
            <person name="Yang Y."/>
            <person name="Xiong J."/>
            <person name="Zhou Z."/>
            <person name="Huo F."/>
            <person name="Miao W."/>
            <person name="Ran C."/>
            <person name="Liu Y."/>
            <person name="Zhang J."/>
            <person name="Feng J."/>
            <person name="Wang M."/>
            <person name="Wang M."/>
            <person name="Wang L."/>
            <person name="Yao B."/>
        </authorList>
    </citation>
    <scope>NUCLEOTIDE SEQUENCE [LARGE SCALE GENOMIC DNA]</scope>
    <source>
        <strain evidence="1">Wuqing</strain>
    </source>
</reference>
<dbReference type="AlphaFoldDB" id="A0A0C2M7B9"/>
<accession>A0A0C2M7B9</accession>
<sequence>MTKNETKNPSAKTRLFIYDGRKSKQTSFPDFFEIKSVDVIGKVADEIFIFAKNETDEEFLFIGSSHDYKFTRVENILGVHSKIVSSEIQIFNEWPGLIIANTITMDDKKEIKDTLISFDSTNSWSSIQVSAHQNEECVKVSLLNIQPNCRLVLRISMDENLGLRSVKKAPFILYGYGNI</sequence>
<keyword evidence="2" id="KW-1185">Reference proteome</keyword>
<organism evidence="1 2">
    <name type="scientific">Thelohanellus kitauei</name>
    <name type="common">Myxosporean</name>
    <dbReference type="NCBI Taxonomy" id="669202"/>
    <lineage>
        <taxon>Eukaryota</taxon>
        <taxon>Metazoa</taxon>
        <taxon>Cnidaria</taxon>
        <taxon>Myxozoa</taxon>
        <taxon>Myxosporea</taxon>
        <taxon>Bivalvulida</taxon>
        <taxon>Platysporina</taxon>
        <taxon>Myxobolidae</taxon>
        <taxon>Thelohanellus</taxon>
    </lineage>
</organism>
<dbReference type="EMBL" id="JWZT01005709">
    <property type="protein sequence ID" value="KII60274.1"/>
    <property type="molecule type" value="Genomic_DNA"/>
</dbReference>
<proteinExistence type="predicted"/>
<evidence type="ECO:0000313" key="2">
    <source>
        <dbReference type="Proteomes" id="UP000031668"/>
    </source>
</evidence>
<dbReference type="Proteomes" id="UP000031668">
    <property type="component" value="Unassembled WGS sequence"/>
</dbReference>
<evidence type="ECO:0000313" key="1">
    <source>
        <dbReference type="EMBL" id="KII60274.1"/>
    </source>
</evidence>
<gene>
    <name evidence="1" type="ORF">RF11_15371</name>
</gene>
<comment type="caution">
    <text evidence="1">The sequence shown here is derived from an EMBL/GenBank/DDBJ whole genome shotgun (WGS) entry which is preliminary data.</text>
</comment>